<feature type="region of interest" description="Disordered" evidence="1">
    <location>
        <begin position="71"/>
        <end position="114"/>
    </location>
</feature>
<evidence type="ECO:0000256" key="1">
    <source>
        <dbReference type="SAM" id="MobiDB-lite"/>
    </source>
</evidence>
<proteinExistence type="predicted"/>
<feature type="compositionally biased region" description="Low complexity" evidence="1">
    <location>
        <begin position="72"/>
        <end position="114"/>
    </location>
</feature>
<reference evidence="2 3" key="1">
    <citation type="submission" date="2024-01" db="EMBL/GenBank/DDBJ databases">
        <title>A draft genome for the cacao thread blight pathogen Marasmiellus scandens.</title>
        <authorList>
            <person name="Baruah I.K."/>
            <person name="Leung J."/>
            <person name="Bukari Y."/>
            <person name="Amoako-Attah I."/>
            <person name="Meinhardt L.W."/>
            <person name="Bailey B.A."/>
            <person name="Cohen S.P."/>
        </authorList>
    </citation>
    <scope>NUCLEOTIDE SEQUENCE [LARGE SCALE GENOMIC DNA]</scope>
    <source>
        <strain evidence="2 3">GH-19</strain>
    </source>
</reference>
<accession>A0ABR1JQ21</accession>
<evidence type="ECO:0000313" key="3">
    <source>
        <dbReference type="Proteomes" id="UP001498398"/>
    </source>
</evidence>
<sequence length="114" mass="12137">MILYRIAPASFSTLTSSSLSTTSTRPPTLPVPNVEQSLLHLRPMHPPSVSASDDARFCSHILSQYAYDKSRSSLSAVSKRSDSSSSMSFLSYPPTSPSSSLSLVSTPTLGLTPS</sequence>
<dbReference type="Proteomes" id="UP001498398">
    <property type="component" value="Unassembled WGS sequence"/>
</dbReference>
<comment type="caution">
    <text evidence="2">The sequence shown here is derived from an EMBL/GenBank/DDBJ whole genome shotgun (WGS) entry which is preliminary data.</text>
</comment>
<dbReference type="EMBL" id="JBANRG010000006">
    <property type="protein sequence ID" value="KAK7465387.1"/>
    <property type="molecule type" value="Genomic_DNA"/>
</dbReference>
<organism evidence="2 3">
    <name type="scientific">Marasmiellus scandens</name>
    <dbReference type="NCBI Taxonomy" id="2682957"/>
    <lineage>
        <taxon>Eukaryota</taxon>
        <taxon>Fungi</taxon>
        <taxon>Dikarya</taxon>
        <taxon>Basidiomycota</taxon>
        <taxon>Agaricomycotina</taxon>
        <taxon>Agaricomycetes</taxon>
        <taxon>Agaricomycetidae</taxon>
        <taxon>Agaricales</taxon>
        <taxon>Marasmiineae</taxon>
        <taxon>Omphalotaceae</taxon>
        <taxon>Marasmiellus</taxon>
    </lineage>
</organism>
<keyword evidence="3" id="KW-1185">Reference proteome</keyword>
<evidence type="ECO:0000313" key="2">
    <source>
        <dbReference type="EMBL" id="KAK7465387.1"/>
    </source>
</evidence>
<name>A0ABR1JQ21_9AGAR</name>
<protein>
    <submittedName>
        <fullName evidence="2">Uncharacterized protein</fullName>
    </submittedName>
</protein>
<gene>
    <name evidence="2" type="ORF">VKT23_005365</name>
</gene>